<dbReference type="RefSeq" id="WP_345937738.1">
    <property type="nucleotide sequence ID" value="NZ_JBBKTW010000005.1"/>
</dbReference>
<proteinExistence type="predicted"/>
<dbReference type="CDD" id="cd00657">
    <property type="entry name" value="Ferritin_like"/>
    <property type="match status" value="1"/>
</dbReference>
<dbReference type="InterPro" id="IPR007402">
    <property type="entry name" value="DUF455"/>
</dbReference>
<dbReference type="PANTHER" id="PTHR42782">
    <property type="entry name" value="SI:CH73-314G15.3"/>
    <property type="match status" value="1"/>
</dbReference>
<dbReference type="PANTHER" id="PTHR42782:SF2">
    <property type="entry name" value="3-OXOACYL-[ACYL-CARRIER-PROTEIN] SYNTHASE-LIKE PROTEIN"/>
    <property type="match status" value="1"/>
</dbReference>
<dbReference type="InterPro" id="IPR009078">
    <property type="entry name" value="Ferritin-like_SF"/>
</dbReference>
<protein>
    <submittedName>
        <fullName evidence="2">DUF455 family protein</fullName>
    </submittedName>
</protein>
<accession>A0ABU9YLT7</accession>
<name>A0ABU9YLT7_9PROT</name>
<dbReference type="Pfam" id="PF04305">
    <property type="entry name" value="DUF455"/>
    <property type="match status" value="1"/>
</dbReference>
<keyword evidence="3" id="KW-1185">Reference proteome</keyword>
<sequence length="403" mass="44143">MTAHPRANNAGTARLTETARLTPAESRDRLSETLDGVVDLVQDAAAIAIAIPSMEAKLLLARQIEAAAGWGARIAARIGELDRAPVDLPARRRQAAARYPAPCDAAAATARLTARAMETGPALMARAGDHLDRLHPIWDEPTRRILDHLTHGIADQIADSRQCLTTIVPGPDETPAHAGGMPGRDRRFTVVDNARLVLNAPDHDGRMAELMHYTLMATEIPTIEVCCGMLRDFPDMPWDFVSDMGRQLWDEARHAEACIERLHEAGGRIGDLPVDHRNWRLSADHPLPVRLAVHQRIGEWLGVDAAIAWIDRLAGQGDVRTTTLLAFIAEDEIGHVAIGNRWLRRLCGDDDAAVWAVHRDADAIRQAAAGNINGHMPLPLNEARCLRGGFNHTEIAALRRQRS</sequence>
<dbReference type="SUPFAM" id="SSF47240">
    <property type="entry name" value="Ferritin-like"/>
    <property type="match status" value="1"/>
</dbReference>
<gene>
    <name evidence="2" type="ORF">WG926_15785</name>
</gene>
<dbReference type="EMBL" id="JBBKTW010000005">
    <property type="protein sequence ID" value="MEN2989778.1"/>
    <property type="molecule type" value="Genomic_DNA"/>
</dbReference>
<feature type="region of interest" description="Disordered" evidence="1">
    <location>
        <begin position="1"/>
        <end position="27"/>
    </location>
</feature>
<organism evidence="2 3">
    <name type="scientific">Tistrella arctica</name>
    <dbReference type="NCBI Taxonomy" id="3133430"/>
    <lineage>
        <taxon>Bacteria</taxon>
        <taxon>Pseudomonadati</taxon>
        <taxon>Pseudomonadota</taxon>
        <taxon>Alphaproteobacteria</taxon>
        <taxon>Geminicoccales</taxon>
        <taxon>Geminicoccaceae</taxon>
        <taxon>Tistrella</taxon>
    </lineage>
</organism>
<evidence type="ECO:0000256" key="1">
    <source>
        <dbReference type="SAM" id="MobiDB-lite"/>
    </source>
</evidence>
<evidence type="ECO:0000313" key="3">
    <source>
        <dbReference type="Proteomes" id="UP001413721"/>
    </source>
</evidence>
<evidence type="ECO:0000313" key="2">
    <source>
        <dbReference type="EMBL" id="MEN2989778.1"/>
    </source>
</evidence>
<reference evidence="2 3" key="1">
    <citation type="submission" date="2024-03" db="EMBL/GenBank/DDBJ databases">
        <title>High-quality draft genome sequencing of Tistrella sp. BH-R2-4.</title>
        <authorList>
            <person name="Dong C."/>
        </authorList>
    </citation>
    <scope>NUCLEOTIDE SEQUENCE [LARGE SCALE GENOMIC DNA]</scope>
    <source>
        <strain evidence="2 3">BH-R2-4</strain>
    </source>
</reference>
<dbReference type="Proteomes" id="UP001413721">
    <property type="component" value="Unassembled WGS sequence"/>
</dbReference>
<comment type="caution">
    <text evidence="2">The sequence shown here is derived from an EMBL/GenBank/DDBJ whole genome shotgun (WGS) entry which is preliminary data.</text>
</comment>